<name>A0ABQ9UKN3_SAGOE</name>
<dbReference type="SUPFAM" id="SSF48065">
    <property type="entry name" value="DBL homology domain (DH-domain)"/>
    <property type="match status" value="1"/>
</dbReference>
<evidence type="ECO:0000313" key="3">
    <source>
        <dbReference type="Proteomes" id="UP001266305"/>
    </source>
</evidence>
<dbReference type="PROSITE" id="PS50010">
    <property type="entry name" value="DH_2"/>
    <property type="match status" value="1"/>
</dbReference>
<dbReference type="PANTHER" id="PTHR12845">
    <property type="entry name" value="GUANINE NUCLEOTIDE EXCHANGE FACTOR"/>
    <property type="match status" value="1"/>
</dbReference>
<dbReference type="SMART" id="SM00325">
    <property type="entry name" value="RhoGEF"/>
    <property type="match status" value="1"/>
</dbReference>
<evidence type="ECO:0000259" key="1">
    <source>
        <dbReference type="PROSITE" id="PS50010"/>
    </source>
</evidence>
<dbReference type="Pfam" id="PF00621">
    <property type="entry name" value="RhoGEF"/>
    <property type="match status" value="1"/>
</dbReference>
<reference evidence="2 3" key="1">
    <citation type="submission" date="2023-05" db="EMBL/GenBank/DDBJ databases">
        <title>B98-5 Cell Line De Novo Hybrid Assembly: An Optical Mapping Approach.</title>
        <authorList>
            <person name="Kananen K."/>
            <person name="Auerbach J.A."/>
            <person name="Kautto E."/>
            <person name="Blachly J.S."/>
        </authorList>
    </citation>
    <scope>NUCLEOTIDE SEQUENCE [LARGE SCALE GENOMIC DNA]</scope>
    <source>
        <strain evidence="2">B95-8</strain>
        <tissue evidence="2">Cell line</tissue>
    </source>
</reference>
<dbReference type="Proteomes" id="UP001266305">
    <property type="component" value="Unassembled WGS sequence"/>
</dbReference>
<proteinExistence type="predicted"/>
<dbReference type="InterPro" id="IPR001331">
    <property type="entry name" value="GDS_CDC24_CS"/>
</dbReference>
<dbReference type="InterPro" id="IPR000219">
    <property type="entry name" value="DH_dom"/>
</dbReference>
<dbReference type="PANTHER" id="PTHR12845:SF2">
    <property type="entry name" value="DH DOMAIN-CONTAINING PROTEIN-RELATED"/>
    <property type="match status" value="1"/>
</dbReference>
<protein>
    <submittedName>
        <fullName evidence="2">Rho guanine nucleotide exchange factor 5</fullName>
    </submittedName>
</protein>
<gene>
    <name evidence="2" type="primary">ARHGEF5_2</name>
    <name evidence="2" type="ORF">P7K49_025851</name>
</gene>
<comment type="caution">
    <text evidence="2">The sequence shown here is derived from an EMBL/GenBank/DDBJ whole genome shotgun (WGS) entry which is preliminary data.</text>
</comment>
<keyword evidence="3" id="KW-1185">Reference proteome</keyword>
<dbReference type="InterPro" id="IPR035899">
    <property type="entry name" value="DBL_dom_sf"/>
</dbReference>
<accession>A0ABQ9UKN3</accession>
<dbReference type="EMBL" id="JASSZA010000012">
    <property type="protein sequence ID" value="KAK2096817.1"/>
    <property type="molecule type" value="Genomic_DNA"/>
</dbReference>
<feature type="domain" description="DH" evidence="1">
    <location>
        <begin position="1"/>
        <end position="128"/>
    </location>
</feature>
<organism evidence="2 3">
    <name type="scientific">Saguinus oedipus</name>
    <name type="common">Cotton-top tamarin</name>
    <name type="synonym">Oedipomidas oedipus</name>
    <dbReference type="NCBI Taxonomy" id="9490"/>
    <lineage>
        <taxon>Eukaryota</taxon>
        <taxon>Metazoa</taxon>
        <taxon>Chordata</taxon>
        <taxon>Craniata</taxon>
        <taxon>Vertebrata</taxon>
        <taxon>Euteleostomi</taxon>
        <taxon>Mammalia</taxon>
        <taxon>Eutheria</taxon>
        <taxon>Euarchontoglires</taxon>
        <taxon>Primates</taxon>
        <taxon>Haplorrhini</taxon>
        <taxon>Platyrrhini</taxon>
        <taxon>Cebidae</taxon>
        <taxon>Callitrichinae</taxon>
        <taxon>Saguinus</taxon>
    </lineage>
</organism>
<evidence type="ECO:0000313" key="2">
    <source>
        <dbReference type="EMBL" id="KAK2096817.1"/>
    </source>
</evidence>
<sequence>MFLSDLEENFENNIFSFQVCDVVLNHAPDFRRVCLPYVTNQTYQELTFQSLMNSNSNFQEVLEKLESDPVCQRLSLKSFLILPFQRITRLKLLLQNILKRTQPGSWEEAEAAKAHHALQQLIRDCNDNTQRMRRTEELIYLSQRWSSSAKCSHSFLSHAG</sequence>
<feature type="non-terminal residue" evidence="2">
    <location>
        <position position="160"/>
    </location>
</feature>
<dbReference type="InterPro" id="IPR047271">
    <property type="entry name" value="Ephexin-like"/>
</dbReference>
<dbReference type="Gene3D" id="1.20.900.10">
    <property type="entry name" value="Dbl homology (DH) domain"/>
    <property type="match status" value="1"/>
</dbReference>
<dbReference type="PROSITE" id="PS00741">
    <property type="entry name" value="DH_1"/>
    <property type="match status" value="1"/>
</dbReference>